<gene>
    <name evidence="3" type="ORF">H072_8946</name>
</gene>
<dbReference type="InterPro" id="IPR011074">
    <property type="entry name" value="CRAL/TRIO_N_dom"/>
</dbReference>
<dbReference type="SMART" id="SM00516">
    <property type="entry name" value="SEC14"/>
    <property type="match status" value="1"/>
</dbReference>
<dbReference type="Proteomes" id="UP000015100">
    <property type="component" value="Unassembled WGS sequence"/>
</dbReference>
<dbReference type="EMBL" id="AQGS01000650">
    <property type="protein sequence ID" value="EPS37367.1"/>
    <property type="molecule type" value="Genomic_DNA"/>
</dbReference>
<dbReference type="AlphaFoldDB" id="S8BQ81"/>
<sequence>MSTAEVQQAPVVEAAPETMNEKTVPIESTPAPAPAPVEATPTETEKAPAPQPEAAPTAQPEAEPELPLKPSTSGSSRDYKIAEDEPTSTKTYAYGAPDPATQPPSPPELTDEQSAKYDELLALCKEITEVPDTKEKNAPKSPLTDSERMFMTRECLFRYLRATKWNVAEAKKRIEGTITWRREWGLESHTPEHIEPENETGKQVVFGFDKDARPCLYLNPAKQNTEKSIRQIQHLTFMLEKVLDIAPPGTETLALLVDFKAASSGQGATIGQGKMVMDILQMHYPERLGRALVVNIPWWASLFLNAIKPFIDPVTRPKLKLNEDMSLHVPSTHLLKEFKGDIEFEYEHVEYWPNFIKLAEDKRRRYEERWKANGSQIGESEFFLKGGEKSKPLATEEMQKTTV</sequence>
<name>S8BQ81_DACHA</name>
<proteinExistence type="predicted"/>
<dbReference type="Gene3D" id="3.40.525.10">
    <property type="entry name" value="CRAL-TRIO lipid binding domain"/>
    <property type="match status" value="1"/>
</dbReference>
<feature type="compositionally biased region" description="Low complexity" evidence="1">
    <location>
        <begin position="1"/>
        <end position="17"/>
    </location>
</feature>
<dbReference type="InterPro" id="IPR036273">
    <property type="entry name" value="CRAL/TRIO_N_dom_sf"/>
</dbReference>
<dbReference type="PANTHER" id="PTHR45824">
    <property type="entry name" value="GH16843P"/>
    <property type="match status" value="1"/>
</dbReference>
<dbReference type="Pfam" id="PF03765">
    <property type="entry name" value="CRAL_TRIO_N"/>
    <property type="match status" value="1"/>
</dbReference>
<reference evidence="3 4" key="1">
    <citation type="journal article" date="2013" name="PLoS Genet.">
        <title>Genomic mechanisms accounting for the adaptation to parasitism in nematode-trapping fungi.</title>
        <authorList>
            <person name="Meerupati T."/>
            <person name="Andersson K.M."/>
            <person name="Friman E."/>
            <person name="Kumar D."/>
            <person name="Tunlid A."/>
            <person name="Ahren D."/>
        </authorList>
    </citation>
    <scope>NUCLEOTIDE SEQUENCE [LARGE SCALE GENOMIC DNA]</scope>
    <source>
        <strain evidence="3 4">CBS 200.50</strain>
    </source>
</reference>
<dbReference type="STRING" id="1284197.S8BQ81"/>
<dbReference type="eggNOG" id="KOG1470">
    <property type="taxonomic scope" value="Eukaryota"/>
</dbReference>
<organism evidence="3 4">
    <name type="scientific">Dactylellina haptotyla (strain CBS 200.50)</name>
    <name type="common">Nematode-trapping fungus</name>
    <name type="synonym">Monacrosporium haptotylum</name>
    <dbReference type="NCBI Taxonomy" id="1284197"/>
    <lineage>
        <taxon>Eukaryota</taxon>
        <taxon>Fungi</taxon>
        <taxon>Dikarya</taxon>
        <taxon>Ascomycota</taxon>
        <taxon>Pezizomycotina</taxon>
        <taxon>Orbiliomycetes</taxon>
        <taxon>Orbiliales</taxon>
        <taxon>Orbiliaceae</taxon>
        <taxon>Dactylellina</taxon>
    </lineage>
</organism>
<protein>
    <recommendedName>
        <fullName evidence="2">CRAL-TRIO domain-containing protein</fullName>
    </recommendedName>
</protein>
<dbReference type="InterPro" id="IPR001251">
    <property type="entry name" value="CRAL-TRIO_dom"/>
</dbReference>
<dbReference type="InterPro" id="IPR036865">
    <property type="entry name" value="CRAL-TRIO_dom_sf"/>
</dbReference>
<dbReference type="OrthoDB" id="75724at2759"/>
<feature type="compositionally biased region" description="Low complexity" evidence="1">
    <location>
        <begin position="52"/>
        <end position="61"/>
    </location>
</feature>
<accession>S8BQ81</accession>
<feature type="domain" description="CRAL-TRIO" evidence="2">
    <location>
        <begin position="193"/>
        <end position="346"/>
    </location>
</feature>
<dbReference type="SUPFAM" id="SSF46938">
    <property type="entry name" value="CRAL/TRIO N-terminal domain"/>
    <property type="match status" value="1"/>
</dbReference>
<keyword evidence="4" id="KW-1185">Reference proteome</keyword>
<dbReference type="OMA" id="DIHARPC"/>
<dbReference type="CDD" id="cd00170">
    <property type="entry name" value="SEC14"/>
    <property type="match status" value="1"/>
</dbReference>
<evidence type="ECO:0000259" key="2">
    <source>
        <dbReference type="PROSITE" id="PS50191"/>
    </source>
</evidence>
<comment type="caution">
    <text evidence="3">The sequence shown here is derived from an EMBL/GenBank/DDBJ whole genome shotgun (WGS) entry which is preliminary data.</text>
</comment>
<evidence type="ECO:0000256" key="1">
    <source>
        <dbReference type="SAM" id="MobiDB-lite"/>
    </source>
</evidence>
<reference evidence="4" key="2">
    <citation type="submission" date="2013-04" db="EMBL/GenBank/DDBJ databases">
        <title>Genomic mechanisms accounting for the adaptation to parasitism in nematode-trapping fungi.</title>
        <authorList>
            <person name="Ahren D.G."/>
        </authorList>
    </citation>
    <scope>NUCLEOTIDE SEQUENCE [LARGE SCALE GENOMIC DNA]</scope>
    <source>
        <strain evidence="4">CBS 200.50</strain>
    </source>
</reference>
<dbReference type="PROSITE" id="PS50191">
    <property type="entry name" value="CRAL_TRIO"/>
    <property type="match status" value="1"/>
</dbReference>
<dbReference type="GO" id="GO:0008526">
    <property type="term" value="F:phosphatidylinositol transfer activity"/>
    <property type="evidence" value="ECO:0007669"/>
    <property type="project" value="TreeGrafter"/>
</dbReference>
<dbReference type="InterPro" id="IPR052578">
    <property type="entry name" value="PI_Transfer_CRAL-TRIO"/>
</dbReference>
<evidence type="ECO:0000313" key="4">
    <source>
        <dbReference type="Proteomes" id="UP000015100"/>
    </source>
</evidence>
<dbReference type="PANTHER" id="PTHR45824:SF29">
    <property type="entry name" value="GH16843P"/>
    <property type="match status" value="1"/>
</dbReference>
<dbReference type="SUPFAM" id="SSF52087">
    <property type="entry name" value="CRAL/TRIO domain"/>
    <property type="match status" value="1"/>
</dbReference>
<dbReference type="Pfam" id="PF00650">
    <property type="entry name" value="CRAL_TRIO"/>
    <property type="match status" value="1"/>
</dbReference>
<dbReference type="SMART" id="SM01100">
    <property type="entry name" value="CRAL_TRIO_N"/>
    <property type="match status" value="1"/>
</dbReference>
<dbReference type="HOGENOM" id="CLU_014001_1_2_1"/>
<evidence type="ECO:0000313" key="3">
    <source>
        <dbReference type="EMBL" id="EPS37367.1"/>
    </source>
</evidence>
<feature type="region of interest" description="Disordered" evidence="1">
    <location>
        <begin position="1"/>
        <end position="112"/>
    </location>
</feature>